<keyword evidence="1" id="KW-0732">Signal</keyword>
<dbReference type="InterPro" id="IPR007893">
    <property type="entry name" value="Spore_coat_U/FanG"/>
</dbReference>
<sequence length="182" mass="18309">MKAVTPILAAAALAVAGFSTVADAATATGNLQVKITITKECQVNAGSGGTGAGDAVLDFGSHGVLNANVDGQTATSGTGSIQVQCTNGTAYQIGLNAGLNPSTPGDVTTRRMKNGTEFVAYQLYQDSARTTVWGNTTGAGGNTVSKTADGTVQSTQVFGRVPPQNTPTAGVYNDTVTITVTY</sequence>
<evidence type="ECO:0000256" key="1">
    <source>
        <dbReference type="SAM" id="SignalP"/>
    </source>
</evidence>
<evidence type="ECO:0000259" key="2">
    <source>
        <dbReference type="Pfam" id="PF05229"/>
    </source>
</evidence>
<dbReference type="InterPro" id="IPR053167">
    <property type="entry name" value="Spore_coat_component"/>
</dbReference>
<gene>
    <name evidence="3" type="ORF">BWR60_16060</name>
</gene>
<dbReference type="OrthoDB" id="7478692at2"/>
<accession>A0A211ZLE8</accession>
<organism evidence="3 4">
    <name type="scientific">Inquilinus limosus</name>
    <dbReference type="NCBI Taxonomy" id="171674"/>
    <lineage>
        <taxon>Bacteria</taxon>
        <taxon>Pseudomonadati</taxon>
        <taxon>Pseudomonadota</taxon>
        <taxon>Alphaproteobacteria</taxon>
        <taxon>Rhodospirillales</taxon>
        <taxon>Rhodospirillaceae</taxon>
        <taxon>Inquilinus</taxon>
    </lineage>
</organism>
<feature type="domain" description="Spore coat protein U/FanG" evidence="2">
    <location>
        <begin position="28"/>
        <end position="179"/>
    </location>
</feature>
<dbReference type="AlphaFoldDB" id="A0A211ZLE8"/>
<comment type="caution">
    <text evidence="3">The sequence shown here is derived from an EMBL/GenBank/DDBJ whole genome shotgun (WGS) entry which is preliminary data.</text>
</comment>
<evidence type="ECO:0000313" key="4">
    <source>
        <dbReference type="Proteomes" id="UP000196655"/>
    </source>
</evidence>
<dbReference type="PANTHER" id="PTHR37089">
    <property type="entry name" value="PROTEIN U-RELATED"/>
    <property type="match status" value="1"/>
</dbReference>
<name>A0A211ZLE8_9PROT</name>
<dbReference type="RefSeq" id="WP_088152035.1">
    <property type="nucleotide sequence ID" value="NZ_NHON01000028.1"/>
</dbReference>
<dbReference type="EMBL" id="NHON01000028">
    <property type="protein sequence ID" value="OWJ66105.1"/>
    <property type="molecule type" value="Genomic_DNA"/>
</dbReference>
<proteinExistence type="predicted"/>
<reference evidence="4" key="1">
    <citation type="submission" date="2017-05" db="EMBL/GenBank/DDBJ databases">
        <authorList>
            <person name="Macchi M."/>
            <person name="Festa S."/>
            <person name="Coppotelli B.M."/>
            <person name="Morelli I.S."/>
        </authorList>
    </citation>
    <scope>NUCLEOTIDE SEQUENCE [LARGE SCALE GENOMIC DNA]</scope>
    <source>
        <strain evidence="4">I</strain>
    </source>
</reference>
<keyword evidence="4" id="KW-1185">Reference proteome</keyword>
<protein>
    <recommendedName>
        <fullName evidence="2">Spore coat protein U/FanG domain-containing protein</fullName>
    </recommendedName>
</protein>
<dbReference type="SMART" id="SM00972">
    <property type="entry name" value="SCPU"/>
    <property type="match status" value="1"/>
</dbReference>
<feature type="chain" id="PRO_5012690789" description="Spore coat protein U/FanG domain-containing protein" evidence="1">
    <location>
        <begin position="25"/>
        <end position="182"/>
    </location>
</feature>
<evidence type="ECO:0000313" key="3">
    <source>
        <dbReference type="EMBL" id="OWJ66105.1"/>
    </source>
</evidence>
<feature type="signal peptide" evidence="1">
    <location>
        <begin position="1"/>
        <end position="24"/>
    </location>
</feature>
<dbReference type="Pfam" id="PF05229">
    <property type="entry name" value="SCPU"/>
    <property type="match status" value="1"/>
</dbReference>
<dbReference type="STRING" id="1122125.GCA_000423185_05987"/>
<dbReference type="PANTHER" id="PTHR37089:SF4">
    <property type="entry name" value="EXPORTED PROTEIN"/>
    <property type="match status" value="1"/>
</dbReference>
<dbReference type="Proteomes" id="UP000196655">
    <property type="component" value="Unassembled WGS sequence"/>
</dbReference>